<sequence length="30" mass="3430">MLLQLTRMYNFSIGRLHAKLKAKGVNQVAK</sequence>
<dbReference type="Proteomes" id="UP000048926">
    <property type="component" value="Unassembled WGS sequence"/>
</dbReference>
<protein>
    <submittedName>
        <fullName evidence="1">Uncharacterized protein</fullName>
    </submittedName>
</protein>
<keyword evidence="2" id="KW-1185">Reference proteome</keyword>
<accession>A0A0M6Y4E5</accession>
<dbReference type="AlphaFoldDB" id="A0A0M6Y4E5"/>
<organism evidence="1 2">
    <name type="scientific">Roseibium aggregatum</name>
    <dbReference type="NCBI Taxonomy" id="187304"/>
    <lineage>
        <taxon>Bacteria</taxon>
        <taxon>Pseudomonadati</taxon>
        <taxon>Pseudomonadota</taxon>
        <taxon>Alphaproteobacteria</taxon>
        <taxon>Hyphomicrobiales</taxon>
        <taxon>Stappiaceae</taxon>
        <taxon>Roseibium</taxon>
    </lineage>
</organism>
<name>A0A0M6Y4E5_9HYPH</name>
<evidence type="ECO:0000313" key="2">
    <source>
        <dbReference type="Proteomes" id="UP000048926"/>
    </source>
</evidence>
<reference evidence="2" key="1">
    <citation type="submission" date="2015-07" db="EMBL/GenBank/DDBJ databases">
        <authorList>
            <person name="Rodrigo-Torres Lidia"/>
            <person name="Arahal R.David."/>
        </authorList>
    </citation>
    <scope>NUCLEOTIDE SEQUENCE [LARGE SCALE GENOMIC DNA]</scope>
    <source>
        <strain evidence="2">CECT 4801</strain>
    </source>
</reference>
<evidence type="ECO:0000313" key="1">
    <source>
        <dbReference type="EMBL" id="CTQ43881.1"/>
    </source>
</evidence>
<gene>
    <name evidence="1" type="ORF">LAL4801_02323</name>
</gene>
<dbReference type="EMBL" id="CXST01000001">
    <property type="protein sequence ID" value="CTQ43881.1"/>
    <property type="molecule type" value="Genomic_DNA"/>
</dbReference>
<proteinExistence type="predicted"/>